<feature type="transmembrane region" description="Helical" evidence="4">
    <location>
        <begin position="57"/>
        <end position="80"/>
    </location>
</feature>
<keyword evidence="4" id="KW-0812">Transmembrane</keyword>
<reference evidence="5 6" key="1">
    <citation type="journal article" date="2019" name="Emerg. Microbes Infect.">
        <title>Comprehensive subspecies identification of 175 nontuberculous mycobacteria species based on 7547 genomic profiles.</title>
        <authorList>
            <person name="Matsumoto Y."/>
            <person name="Kinjo T."/>
            <person name="Motooka D."/>
            <person name="Nabeya D."/>
            <person name="Jung N."/>
            <person name="Uechi K."/>
            <person name="Horii T."/>
            <person name="Iida T."/>
            <person name="Fujita J."/>
            <person name="Nakamura S."/>
        </authorList>
    </citation>
    <scope>NUCLEOTIDE SEQUENCE [LARGE SCALE GENOMIC DNA]</scope>
    <source>
        <strain evidence="5 6">JCM 17783</strain>
    </source>
</reference>
<dbReference type="GO" id="GO:0016020">
    <property type="term" value="C:membrane"/>
    <property type="evidence" value="ECO:0007669"/>
    <property type="project" value="UniProtKB-SubCell"/>
</dbReference>
<dbReference type="PANTHER" id="PTHR37042:SF4">
    <property type="entry name" value="OUTER MEMBRANE PROTEIN RV1973"/>
    <property type="match status" value="1"/>
</dbReference>
<keyword evidence="4" id="KW-1133">Transmembrane helix</keyword>
<keyword evidence="6" id="KW-1185">Reference proteome</keyword>
<sequence length="214" mass="23436">MTVKRGSSLDSAETPTDGTQIPPADEDRSQPPAGEESARWRRLAANRRWARWYLARWRSILAATVVVAFVGVATGVYLMLYRPDQQVDDAAAHRAIQFASDGAVAVLSYSYDHLDSDFARARPYLTGEFLAYYDKFTADVVAPTAKQGHLTASARVIRAAVMELHADSAGVLVFVDQTTASMEKKDPTKTQSAVLVRLTKVSGSWRIAKFDPAG</sequence>
<evidence type="ECO:0000256" key="2">
    <source>
        <dbReference type="ARBA" id="ARBA00023136"/>
    </source>
</evidence>
<evidence type="ECO:0000256" key="1">
    <source>
        <dbReference type="ARBA" id="ARBA00004370"/>
    </source>
</evidence>
<comment type="subcellular location">
    <subcellularLocation>
        <location evidence="1">Membrane</location>
    </subcellularLocation>
</comment>
<dbReference type="Proteomes" id="UP000467130">
    <property type="component" value="Chromosome"/>
</dbReference>
<dbReference type="AlphaFoldDB" id="A0A7I7QEE6"/>
<name>A0A7I7QEE6_9MYCO</name>
<keyword evidence="2 4" id="KW-0472">Membrane</keyword>
<accession>A0A7I7QEE6</accession>
<evidence type="ECO:0000256" key="4">
    <source>
        <dbReference type="SAM" id="Phobius"/>
    </source>
</evidence>
<evidence type="ECO:0000313" key="5">
    <source>
        <dbReference type="EMBL" id="BBY24590.1"/>
    </source>
</evidence>
<organism evidence="5 6">
    <name type="scientific">Mycobacterium stomatepiae</name>
    <dbReference type="NCBI Taxonomy" id="470076"/>
    <lineage>
        <taxon>Bacteria</taxon>
        <taxon>Bacillati</taxon>
        <taxon>Actinomycetota</taxon>
        <taxon>Actinomycetes</taxon>
        <taxon>Mycobacteriales</taxon>
        <taxon>Mycobacteriaceae</taxon>
        <taxon>Mycobacterium</taxon>
        <taxon>Mycobacterium simiae complex</taxon>
    </lineage>
</organism>
<evidence type="ECO:0008006" key="7">
    <source>
        <dbReference type="Google" id="ProtNLM"/>
    </source>
</evidence>
<gene>
    <name evidence="5" type="ORF">MSTO_47950</name>
</gene>
<dbReference type="PANTHER" id="PTHR37042">
    <property type="entry name" value="OUTER MEMBRANE PROTEIN RV1973"/>
    <property type="match status" value="1"/>
</dbReference>
<feature type="region of interest" description="Disordered" evidence="3">
    <location>
        <begin position="1"/>
        <end position="37"/>
    </location>
</feature>
<proteinExistence type="predicted"/>
<dbReference type="KEGG" id="msto:MSTO_47950"/>
<feature type="compositionally biased region" description="Polar residues" evidence="3">
    <location>
        <begin position="8"/>
        <end position="19"/>
    </location>
</feature>
<dbReference type="EMBL" id="AP022587">
    <property type="protein sequence ID" value="BBY24590.1"/>
    <property type="molecule type" value="Genomic_DNA"/>
</dbReference>
<evidence type="ECO:0000313" key="6">
    <source>
        <dbReference type="Proteomes" id="UP000467130"/>
    </source>
</evidence>
<protein>
    <recommendedName>
        <fullName evidence="7">Twin-arginine translocation pathway signal</fullName>
    </recommendedName>
</protein>
<evidence type="ECO:0000256" key="3">
    <source>
        <dbReference type="SAM" id="MobiDB-lite"/>
    </source>
</evidence>
<dbReference type="RefSeq" id="WP_163792292.1">
    <property type="nucleotide sequence ID" value="NZ_AP022587.1"/>
</dbReference>